<dbReference type="GO" id="GO:0006893">
    <property type="term" value="P:Golgi to plasma membrane transport"/>
    <property type="evidence" value="ECO:0007669"/>
    <property type="project" value="UniProtKB-UniRule"/>
</dbReference>
<keyword evidence="8" id="KW-0175">Coiled coil</keyword>
<feature type="domain" description="IPT/TIG" evidence="9">
    <location>
        <begin position="7"/>
        <end position="89"/>
    </location>
</feature>
<evidence type="ECO:0000256" key="3">
    <source>
        <dbReference type="ARBA" id="ARBA00017526"/>
    </source>
</evidence>
<dbReference type="GO" id="GO:0000145">
    <property type="term" value="C:exocyst"/>
    <property type="evidence" value="ECO:0007669"/>
    <property type="project" value="UniProtKB-UniRule"/>
</dbReference>
<dbReference type="Proteomes" id="UP000887540">
    <property type="component" value="Unplaced"/>
</dbReference>
<keyword evidence="6 7" id="KW-0653">Protein transport</keyword>
<comment type="similarity">
    <text evidence="2 7">Belongs to the SEC5 family.</text>
</comment>
<evidence type="ECO:0000259" key="10">
    <source>
        <dbReference type="Pfam" id="PF15469"/>
    </source>
</evidence>
<evidence type="ECO:0000256" key="5">
    <source>
        <dbReference type="ARBA" id="ARBA00022483"/>
    </source>
</evidence>
<dbReference type="GO" id="GO:0006887">
    <property type="term" value="P:exocytosis"/>
    <property type="evidence" value="ECO:0007669"/>
    <property type="project" value="UniProtKB-KW"/>
</dbReference>
<dbReference type="InterPro" id="IPR039481">
    <property type="entry name" value="EXOC2/Sec5_N_dom"/>
</dbReference>
<dbReference type="InterPro" id="IPR013783">
    <property type="entry name" value="Ig-like_fold"/>
</dbReference>
<evidence type="ECO:0000256" key="6">
    <source>
        <dbReference type="ARBA" id="ARBA00022927"/>
    </source>
</evidence>
<dbReference type="AlphaFoldDB" id="A0A914EHZ7"/>
<dbReference type="Gene3D" id="2.60.40.10">
    <property type="entry name" value="Immunoglobulins"/>
    <property type="match status" value="1"/>
</dbReference>
<evidence type="ECO:0000256" key="4">
    <source>
        <dbReference type="ARBA" id="ARBA00022448"/>
    </source>
</evidence>
<comment type="subunit">
    <text evidence="7">Component of the exocyst complex.</text>
</comment>
<evidence type="ECO:0000256" key="1">
    <source>
        <dbReference type="ARBA" id="ARBA00002660"/>
    </source>
</evidence>
<proteinExistence type="inferred from homology"/>
<feature type="domain" description="Exocyst complex component EXOC2/Sec5 N-terminal" evidence="10">
    <location>
        <begin position="172"/>
        <end position="510"/>
    </location>
</feature>
<evidence type="ECO:0000256" key="8">
    <source>
        <dbReference type="SAM" id="Coils"/>
    </source>
</evidence>
<name>A0A914EHZ7_9BILA</name>
<comment type="function">
    <text evidence="1 7">Component of the exocyst complex involved in the docking of exocytic vesicles with fusion sites on the plasma membrane.</text>
</comment>
<dbReference type="CDD" id="cd00102">
    <property type="entry name" value="IPT"/>
    <property type="match status" value="1"/>
</dbReference>
<feature type="coiled-coil region" evidence="8">
    <location>
        <begin position="221"/>
        <end position="248"/>
    </location>
</feature>
<dbReference type="SUPFAM" id="SSF81296">
    <property type="entry name" value="E set domains"/>
    <property type="match status" value="1"/>
</dbReference>
<dbReference type="InterPro" id="IPR002909">
    <property type="entry name" value="IPT_dom"/>
</dbReference>
<evidence type="ECO:0000313" key="12">
    <source>
        <dbReference type="WBParaSite" id="ACRNAN_scaffold8004.g19678.t1"/>
    </source>
</evidence>
<organism evidence="11 12">
    <name type="scientific">Acrobeloides nanus</name>
    <dbReference type="NCBI Taxonomy" id="290746"/>
    <lineage>
        <taxon>Eukaryota</taxon>
        <taxon>Metazoa</taxon>
        <taxon>Ecdysozoa</taxon>
        <taxon>Nematoda</taxon>
        <taxon>Chromadorea</taxon>
        <taxon>Rhabditida</taxon>
        <taxon>Tylenchina</taxon>
        <taxon>Cephalobomorpha</taxon>
        <taxon>Cephaloboidea</taxon>
        <taxon>Cephalobidae</taxon>
        <taxon>Acrobeloides</taxon>
    </lineage>
</organism>
<dbReference type="PANTHER" id="PTHR13043:SF1">
    <property type="entry name" value="EXOCYST COMPLEX COMPONENT 2"/>
    <property type="match status" value="1"/>
</dbReference>
<evidence type="ECO:0000259" key="9">
    <source>
        <dbReference type="Pfam" id="PF01833"/>
    </source>
</evidence>
<dbReference type="WBParaSite" id="ACRNAN_scaffold8004.g19678.t1">
    <property type="protein sequence ID" value="ACRNAN_scaffold8004.g19678.t1"/>
    <property type="gene ID" value="ACRNAN_scaffold8004.g19678"/>
</dbReference>
<dbReference type="PANTHER" id="PTHR13043">
    <property type="entry name" value="EXOCYST COMPLEX COMPONENT SEC5"/>
    <property type="match status" value="1"/>
</dbReference>
<dbReference type="GO" id="GO:0015031">
    <property type="term" value="P:protein transport"/>
    <property type="evidence" value="ECO:0007669"/>
    <property type="project" value="UniProtKB-KW"/>
</dbReference>
<evidence type="ECO:0000256" key="7">
    <source>
        <dbReference type="RuleBase" id="RU365069"/>
    </source>
</evidence>
<keyword evidence="4 7" id="KW-0813">Transport</keyword>
<reference evidence="12" key="1">
    <citation type="submission" date="2022-11" db="UniProtKB">
        <authorList>
            <consortium name="WormBaseParasite"/>
        </authorList>
    </citation>
    <scope>IDENTIFICATION</scope>
</reference>
<dbReference type="InterPro" id="IPR029175">
    <property type="entry name" value="EXOC2/Sec5"/>
</dbReference>
<keyword evidence="11" id="KW-1185">Reference proteome</keyword>
<dbReference type="Pfam" id="PF15469">
    <property type="entry name" value="Sec5"/>
    <property type="match status" value="1"/>
</dbReference>
<dbReference type="Pfam" id="PF01833">
    <property type="entry name" value="TIG"/>
    <property type="match status" value="1"/>
</dbReference>
<accession>A0A914EHZ7</accession>
<evidence type="ECO:0000313" key="11">
    <source>
        <dbReference type="Proteomes" id="UP000887540"/>
    </source>
</evidence>
<dbReference type="FunFam" id="2.60.40.10:FF:000196">
    <property type="entry name" value="Exocyst complex component 2"/>
    <property type="match status" value="1"/>
</dbReference>
<evidence type="ECO:0000256" key="2">
    <source>
        <dbReference type="ARBA" id="ARBA00010578"/>
    </source>
</evidence>
<keyword evidence="5 7" id="KW-0268">Exocytosis</keyword>
<dbReference type="InterPro" id="IPR014756">
    <property type="entry name" value="Ig_E-set"/>
</dbReference>
<sequence>MAQSGYPIITGLSPKEGIPGCTINIRGENLGQSQDDIIMLVICGAPALSYKWKSPTKIVARVGPAKRGVGDILIATKSGGRGKSDVQFRVFIEQIGPLQPSCVWVDESRTVPGRKIVRNITESNETTDALGLTVDASVLMPLVRRSCVWVDESRTVPGRKIVRNITESNETTDALGLTVDAGKKLDHSVLSRLFPSGSGNRRMENFSPAWYLLENHKHTNIEDLRKGLKNLQLEITKDEKTTKELHKNSLYSLINCVDALNSLSSKIQTERNTRGWPLTKGLAEKMVESQQTADRLFKGVLGRKDRADATRNALSVLTRFRFIFFLAETIDENMANGEYSVILNDYHRLNSLYKDTEIPLFKEAMAVLNTKILAFKQTIKQKLIDVPTSFEEQSKLIKYLKILDPESDPAWDCITAYHCWLEDCLYKIQMKHYNQAVSNEGEKLDKLFTLDNATNYNQQFVSELLCVLTDKIQSFWKLAQSYSNTNDDNYIRKQDDINQMLTNTINLSSWYGIEPTP</sequence>
<protein>
    <recommendedName>
        <fullName evidence="3 7">Exocyst complex component 2</fullName>
    </recommendedName>
</protein>